<feature type="region of interest" description="Disordered" evidence="1">
    <location>
        <begin position="93"/>
        <end position="124"/>
    </location>
</feature>
<feature type="compositionally biased region" description="Acidic residues" evidence="1">
    <location>
        <begin position="98"/>
        <end position="117"/>
    </location>
</feature>
<organism evidence="2">
    <name type="scientific">Proboscia inermis</name>
    <dbReference type="NCBI Taxonomy" id="420281"/>
    <lineage>
        <taxon>Eukaryota</taxon>
        <taxon>Sar</taxon>
        <taxon>Stramenopiles</taxon>
        <taxon>Ochrophyta</taxon>
        <taxon>Bacillariophyta</taxon>
        <taxon>Coscinodiscophyceae</taxon>
        <taxon>Rhizosoleniophycidae</taxon>
        <taxon>Rhizosoleniales</taxon>
        <taxon>Rhizosoleniaceae</taxon>
        <taxon>Proboscia</taxon>
    </lineage>
</organism>
<accession>A0A7S0CC09</accession>
<protein>
    <submittedName>
        <fullName evidence="2">Uncharacterized protein</fullName>
    </submittedName>
</protein>
<sequence>MTECGTEDDGEGLEVLRERLEYVLRGHAANVPQSRIASLSEEGEGVDPRQLRVIRSHKSSDGGIHVEAMNRLVERMENEGELYLKQKYSKVMVTPENINDDDEEDDELEDLDEEEETPTYPESNPCVSTLQYELLLDALAQPAATLPTLASLTRVSSILAAILSQHTADGGVTNVNFHSVPTVRVFNAAIKHSSMMETVGGNEKERDGALQNAFTAFDALYQLDACVKRNDETYALLLKVVSQQIPTSRSKGNVLRSLYEQCKDEGVVSAQVLEVLKGETGNSEECDDWIEGLGVESLTPRQTMNVERRRIA</sequence>
<dbReference type="EMBL" id="HBEL01029896">
    <property type="protein sequence ID" value="CAD8417779.1"/>
    <property type="molecule type" value="Transcribed_RNA"/>
</dbReference>
<evidence type="ECO:0000256" key="1">
    <source>
        <dbReference type="SAM" id="MobiDB-lite"/>
    </source>
</evidence>
<reference evidence="2" key="1">
    <citation type="submission" date="2021-01" db="EMBL/GenBank/DDBJ databases">
        <authorList>
            <person name="Corre E."/>
            <person name="Pelletier E."/>
            <person name="Niang G."/>
            <person name="Scheremetjew M."/>
            <person name="Finn R."/>
            <person name="Kale V."/>
            <person name="Holt S."/>
            <person name="Cochrane G."/>
            <person name="Meng A."/>
            <person name="Brown T."/>
            <person name="Cohen L."/>
        </authorList>
    </citation>
    <scope>NUCLEOTIDE SEQUENCE</scope>
    <source>
        <strain evidence="2">CCAP1064/1</strain>
    </source>
</reference>
<dbReference type="AlphaFoldDB" id="A0A7S0CC09"/>
<gene>
    <name evidence="2" type="ORF">PINE0816_LOCUS13914</name>
</gene>
<name>A0A7S0CC09_9STRA</name>
<proteinExistence type="predicted"/>
<evidence type="ECO:0000313" key="2">
    <source>
        <dbReference type="EMBL" id="CAD8417779.1"/>
    </source>
</evidence>